<evidence type="ECO:0000256" key="4">
    <source>
        <dbReference type="ARBA" id="ARBA00023027"/>
    </source>
</evidence>
<dbReference type="PANTHER" id="PTHR43818:SF1">
    <property type="entry name" value="GLYCOSYL HYDROLASE FAMILY 109 PROTEIN"/>
    <property type="match status" value="1"/>
</dbReference>
<dbReference type="Gene3D" id="3.30.360.10">
    <property type="entry name" value="Dihydrodipicolinate Reductase, domain 2"/>
    <property type="match status" value="1"/>
</dbReference>
<comment type="similarity">
    <text evidence="2">Belongs to the Gfo/Idh/MocA family. Glycosyl hydrolase 109 subfamily.</text>
</comment>
<evidence type="ECO:0000259" key="6">
    <source>
        <dbReference type="Pfam" id="PF01408"/>
    </source>
</evidence>
<dbReference type="Pfam" id="PF01408">
    <property type="entry name" value="GFO_IDH_MocA"/>
    <property type="match status" value="1"/>
</dbReference>
<organism evidence="8 9">
    <name type="scientific">Paenibacillus spongiae</name>
    <dbReference type="NCBI Taxonomy" id="2909671"/>
    <lineage>
        <taxon>Bacteria</taxon>
        <taxon>Bacillati</taxon>
        <taxon>Bacillota</taxon>
        <taxon>Bacilli</taxon>
        <taxon>Bacillales</taxon>
        <taxon>Paenibacillaceae</taxon>
        <taxon>Paenibacillus</taxon>
    </lineage>
</organism>
<evidence type="ECO:0000259" key="7">
    <source>
        <dbReference type="Pfam" id="PF21252"/>
    </source>
</evidence>
<dbReference type="InterPro" id="IPR000683">
    <property type="entry name" value="Gfo/Idh/MocA-like_OxRdtase_N"/>
</dbReference>
<keyword evidence="4" id="KW-0520">NAD</keyword>
<dbReference type="Pfam" id="PF21252">
    <property type="entry name" value="Glyco_hydro_109_C"/>
    <property type="match status" value="1"/>
</dbReference>
<evidence type="ECO:0000256" key="5">
    <source>
        <dbReference type="ARBA" id="ARBA00023295"/>
    </source>
</evidence>
<sequence length="398" mass="44767">MGERIKTGIIGLGGRGMGLLTQIILKMPDVEVAAVCDLYADRGEQAADQVEKAQGYRPVVTTDYTEVLAIAEIDAIVISASWAAHMDIAIASMEAGKYVASEVGGAYSVQECWRLVEAYERTKVPCMMMENCCYGREELMVLNMVKHGVFGEIVHCAGGYHHDLRDEIAYGSENRHYRLNNYIHRNCENYPTHEIGPIARVLGINHGNRMVSLVSMASKAKGLQEYIKREKGEHSELAKTDIMQGDIVTTIIKCAHGETITITLDTTLPRYYSRGFTVRGTKGMYAEENLSIYIDGMHDQHHFDWKGQWGNVEGFREKYDHPLWKKYIEEGVKGGHGGMDWLVFEDFFDSVRKRTQTPIDVYDMASWMCISALSEDSIAMGGHPVAIPDFTNGKWMNR</sequence>
<evidence type="ECO:0000256" key="2">
    <source>
        <dbReference type="ARBA" id="ARBA00009329"/>
    </source>
</evidence>
<proteinExistence type="inferred from homology"/>
<dbReference type="InterPro" id="IPR036291">
    <property type="entry name" value="NAD(P)-bd_dom_sf"/>
</dbReference>
<evidence type="ECO:0000256" key="3">
    <source>
        <dbReference type="ARBA" id="ARBA00022801"/>
    </source>
</evidence>
<dbReference type="Proteomes" id="UP001057877">
    <property type="component" value="Chromosome"/>
</dbReference>
<gene>
    <name evidence="8" type="ORF">L1F29_00690</name>
</gene>
<keyword evidence="5" id="KW-0326">Glycosidase</keyword>
<dbReference type="PANTHER" id="PTHR43818">
    <property type="entry name" value="BCDNA.GH03377"/>
    <property type="match status" value="1"/>
</dbReference>
<dbReference type="SUPFAM" id="SSF51735">
    <property type="entry name" value="NAD(P)-binding Rossmann-fold domains"/>
    <property type="match status" value="1"/>
</dbReference>
<protein>
    <submittedName>
        <fullName evidence="8">Gfo/Idh/MocA family oxidoreductase</fullName>
    </submittedName>
</protein>
<evidence type="ECO:0000313" key="9">
    <source>
        <dbReference type="Proteomes" id="UP001057877"/>
    </source>
</evidence>
<evidence type="ECO:0000256" key="1">
    <source>
        <dbReference type="ARBA" id="ARBA00001911"/>
    </source>
</evidence>
<feature type="domain" description="Glycosyl hydrolase 109 C-terminal" evidence="7">
    <location>
        <begin position="139"/>
        <end position="305"/>
    </location>
</feature>
<dbReference type="Gene3D" id="3.40.50.720">
    <property type="entry name" value="NAD(P)-binding Rossmann-like Domain"/>
    <property type="match status" value="1"/>
</dbReference>
<accession>A0ABY5S945</accession>
<comment type="cofactor">
    <cofactor evidence="1">
        <name>NAD(+)</name>
        <dbReference type="ChEBI" id="CHEBI:57540"/>
    </cofactor>
</comment>
<reference evidence="8" key="1">
    <citation type="submission" date="2022-01" db="EMBL/GenBank/DDBJ databases">
        <title>Paenibacillus spongiae sp. nov., isolated from marine sponge.</title>
        <authorList>
            <person name="Li Z."/>
            <person name="Zhang M."/>
        </authorList>
    </citation>
    <scope>NUCLEOTIDE SEQUENCE</scope>
    <source>
        <strain evidence="8">PHS-Z3</strain>
    </source>
</reference>
<keyword evidence="3" id="KW-0378">Hydrolase</keyword>
<dbReference type="InterPro" id="IPR050463">
    <property type="entry name" value="Gfo/Idh/MocA_oxidrdct_glycsds"/>
</dbReference>
<dbReference type="RefSeq" id="WP_258386506.1">
    <property type="nucleotide sequence ID" value="NZ_CP091430.1"/>
</dbReference>
<keyword evidence="9" id="KW-1185">Reference proteome</keyword>
<dbReference type="InterPro" id="IPR049303">
    <property type="entry name" value="Glyco_hydro_109_C"/>
</dbReference>
<evidence type="ECO:0000313" key="8">
    <source>
        <dbReference type="EMBL" id="UVI30442.1"/>
    </source>
</evidence>
<name>A0ABY5S945_9BACL</name>
<feature type="domain" description="Gfo/Idh/MocA-like oxidoreductase N-terminal" evidence="6">
    <location>
        <begin position="5"/>
        <end position="128"/>
    </location>
</feature>
<dbReference type="EMBL" id="CP091430">
    <property type="protein sequence ID" value="UVI30442.1"/>
    <property type="molecule type" value="Genomic_DNA"/>
</dbReference>